<keyword evidence="1" id="KW-0175">Coiled coil</keyword>
<protein>
    <submittedName>
        <fullName evidence="4">DNA helicase</fullName>
    </submittedName>
</protein>
<dbReference type="Pfam" id="PF13086">
    <property type="entry name" value="AAA_11"/>
    <property type="match status" value="1"/>
</dbReference>
<dbReference type="PANTHER" id="PTHR10887">
    <property type="entry name" value="DNA2/NAM7 HELICASE FAMILY"/>
    <property type="match status" value="1"/>
</dbReference>
<feature type="coiled-coil region" evidence="1">
    <location>
        <begin position="465"/>
        <end position="492"/>
    </location>
</feature>
<dbReference type="InterPro" id="IPR041677">
    <property type="entry name" value="DNA2/NAM7_AAA_11"/>
</dbReference>
<dbReference type="InterPro" id="IPR027417">
    <property type="entry name" value="P-loop_NTPase"/>
</dbReference>
<keyword evidence="4" id="KW-0067">ATP-binding</keyword>
<dbReference type="PANTHER" id="PTHR10887:SF530">
    <property type="entry name" value="SUPERFAMILY I DNA HELICASES"/>
    <property type="match status" value="1"/>
</dbReference>
<proteinExistence type="predicted"/>
<organism evidence="4 5">
    <name type="scientific">Brevibacillus panacihumi W25</name>
    <dbReference type="NCBI Taxonomy" id="1408254"/>
    <lineage>
        <taxon>Bacteria</taxon>
        <taxon>Bacillati</taxon>
        <taxon>Bacillota</taxon>
        <taxon>Bacilli</taxon>
        <taxon>Bacillales</taxon>
        <taxon>Paenibacillaceae</taxon>
        <taxon>Brevibacillus</taxon>
    </lineage>
</organism>
<keyword evidence="4" id="KW-0347">Helicase</keyword>
<dbReference type="HOGENOM" id="CLU_008885_0_0_9"/>
<dbReference type="SUPFAM" id="SSF52540">
    <property type="entry name" value="P-loop containing nucleoside triphosphate hydrolases"/>
    <property type="match status" value="1"/>
</dbReference>
<dbReference type="STRING" id="1408254.T458_09070"/>
<dbReference type="Gene3D" id="3.40.50.300">
    <property type="entry name" value="P-loop containing nucleotide triphosphate hydrolases"/>
    <property type="match status" value="3"/>
</dbReference>
<keyword evidence="4" id="KW-0378">Hydrolase</keyword>
<dbReference type="Pfam" id="PF13087">
    <property type="entry name" value="AAA_12"/>
    <property type="match status" value="1"/>
</dbReference>
<keyword evidence="4" id="KW-0547">Nucleotide-binding</keyword>
<dbReference type="InterPro" id="IPR041679">
    <property type="entry name" value="DNA2/NAM7-like_C"/>
</dbReference>
<evidence type="ECO:0000259" key="3">
    <source>
        <dbReference type="Pfam" id="PF13087"/>
    </source>
</evidence>
<dbReference type="InterPro" id="IPR045055">
    <property type="entry name" value="DNA2/NAM7-like"/>
</dbReference>
<gene>
    <name evidence="4" type="ORF">T458_09070</name>
</gene>
<feature type="domain" description="DNA2/NAM7 helicase-like C-terminal" evidence="3">
    <location>
        <begin position="766"/>
        <end position="950"/>
    </location>
</feature>
<dbReference type="CDD" id="cd18808">
    <property type="entry name" value="SF1_C_Upf1"/>
    <property type="match status" value="1"/>
</dbReference>
<evidence type="ECO:0000313" key="5">
    <source>
        <dbReference type="Proteomes" id="UP000017973"/>
    </source>
</evidence>
<reference evidence="4 5" key="1">
    <citation type="journal article" date="2014" name="Genome Announc.">
        <title>Draft Genome Sequence of Brevibacillus panacihumi Strain W25, a Halotolerant Hydrocarbon-Degrading Bacterium.</title>
        <authorList>
            <person name="Wang X."/>
            <person name="Jin D."/>
            <person name="Zhou L."/>
            <person name="Wu L."/>
            <person name="An W."/>
            <person name="Chen Y."/>
            <person name="Zhao L."/>
        </authorList>
    </citation>
    <scope>NUCLEOTIDE SEQUENCE [LARGE SCALE GENOMIC DNA]</scope>
    <source>
        <strain evidence="4 5">W25</strain>
    </source>
</reference>
<dbReference type="eggNOG" id="COG0419">
    <property type="taxonomic scope" value="Bacteria"/>
</dbReference>
<feature type="domain" description="DNA2/NAM7 helicase helicase" evidence="2">
    <location>
        <begin position="269"/>
        <end position="365"/>
    </location>
</feature>
<dbReference type="OrthoDB" id="9757917at2"/>
<dbReference type="PATRIC" id="fig|1408254.3.peg.1793"/>
<dbReference type="Proteomes" id="UP000017973">
    <property type="component" value="Unassembled WGS sequence"/>
</dbReference>
<dbReference type="GO" id="GO:0004386">
    <property type="term" value="F:helicase activity"/>
    <property type="evidence" value="ECO:0007669"/>
    <property type="project" value="UniProtKB-KW"/>
</dbReference>
<dbReference type="AlphaFoldDB" id="V6MH05"/>
<keyword evidence="5" id="KW-1185">Reference proteome</keyword>
<accession>V6MH05</accession>
<name>V6MH05_9BACL</name>
<comment type="caution">
    <text evidence="4">The sequence shown here is derived from an EMBL/GenBank/DDBJ whole genome shotgun (WGS) entry which is preliminary data.</text>
</comment>
<dbReference type="RefSeq" id="WP_023555790.1">
    <property type="nucleotide sequence ID" value="NZ_KI629782.1"/>
</dbReference>
<dbReference type="EMBL" id="AYJU01000015">
    <property type="protein sequence ID" value="EST54688.1"/>
    <property type="molecule type" value="Genomic_DNA"/>
</dbReference>
<evidence type="ECO:0000256" key="1">
    <source>
        <dbReference type="SAM" id="Coils"/>
    </source>
</evidence>
<sequence>MNISAQAITQYFRSIVAANSHSGIDFKTDAFYILNPEEIIRGQIDQEVSTKIFIEANKSDDERYKVQKNALSVLICMKTVKTIFEAYEKTQDEIDELTGIYFIPAILYRDGKLAYNSSDKKVPWFPREYLQPMVEPKLSVGHVDDVDRFISNHVDRMEQMKTWGDYVTYFKEFYEHVTKAKFEQHEIPSQEDEDSPIELENHAYLFIDQTVNSSFHIMNLYNHLLKVDKPLRLYEQFVSREPAKLVPLLESDLANMKLHTGQMGGEYPLSPSQREAINHFNHMQDGEILAVNGPPGTGKTTLLQSVVADLYVDRALKQEKAPLIVAASTNNQAVTNIITSFGNLNKVGISNLEERWIEGVKSFATYFPSTQKIKEAQQRGYQYTNSTGEYFIANLEAKENIEKSKIKLLHNCNRYFGTDYTELRDCQKKLHDELLFMEAKKQALLILSSDAKRFLGSGTRIDTCLQTLEIEMEHLEKSLQNIHARLREWENCYKNIPFFLRWFSKRVRTEFRLFMNEEELSFLKETMKLNEIKEAYSLRFTDLQKKLVELKKKRDAIKEWVELYDNELEELREHGVVLHDKEEDKYEVAIDKVNELLDKKIRYVEFWLAVHYFECRWANGEDALTEKQVGTTFQNVLEKFYSRLAMITPCLVMTFFVLPKQFLAYGDQSKFYLYNFIDLLIVDEAGQVSPETAAGAFSLAKKAIVVGDVYQIEPVWSINRALDKALALSAGAIKNLEQYEKLESCGLHGYGSSVMKVAAKSCKYKKYEERGLFLSEHRRCYDEIIDYCNKLVYKGNLKPMRGRGQTDPKQAVAKWPQLGYRQIDSETSNRKGTSRYNRREAIQIAEWLDEHFAYILDSYPKEAEKNLIGIITPFKAQVSCIQAEIRKRAPHLRSKISVGTVHTFQGGERNIIVLSTVYGKHEGCFFIDTNKSLMNVAVSRAKDHFFVFGDIQCLKDTASSASGLLKASIIENQI</sequence>
<evidence type="ECO:0000259" key="2">
    <source>
        <dbReference type="Pfam" id="PF13086"/>
    </source>
</evidence>
<dbReference type="InterPro" id="IPR047187">
    <property type="entry name" value="SF1_C_Upf1"/>
</dbReference>
<evidence type="ECO:0000313" key="4">
    <source>
        <dbReference type="EMBL" id="EST54688.1"/>
    </source>
</evidence>
<dbReference type="eggNOG" id="COG1112">
    <property type="taxonomic scope" value="Bacteria"/>
</dbReference>